<feature type="region of interest" description="Disordered" evidence="1">
    <location>
        <begin position="385"/>
        <end position="442"/>
    </location>
</feature>
<feature type="compositionally biased region" description="Basic residues" evidence="1">
    <location>
        <begin position="412"/>
        <end position="425"/>
    </location>
</feature>
<accession>A0A8S3Z425</accession>
<feature type="transmembrane region" description="Helical" evidence="2">
    <location>
        <begin position="231"/>
        <end position="257"/>
    </location>
</feature>
<proteinExistence type="predicted"/>
<reference evidence="3" key="1">
    <citation type="submission" date="2021-04" db="EMBL/GenBank/DDBJ databases">
        <authorList>
            <consortium name="Molecular Ecology Group"/>
        </authorList>
    </citation>
    <scope>NUCLEOTIDE SEQUENCE</scope>
</reference>
<evidence type="ECO:0000256" key="1">
    <source>
        <dbReference type="SAM" id="MobiDB-lite"/>
    </source>
</evidence>
<dbReference type="EMBL" id="CAJHNH020001191">
    <property type="protein sequence ID" value="CAG5121921.1"/>
    <property type="molecule type" value="Genomic_DNA"/>
</dbReference>
<protein>
    <submittedName>
        <fullName evidence="3">Uncharacterized protein</fullName>
    </submittedName>
</protein>
<dbReference type="AlphaFoldDB" id="A0A8S3Z425"/>
<evidence type="ECO:0000313" key="3">
    <source>
        <dbReference type="EMBL" id="CAG5121921.1"/>
    </source>
</evidence>
<feature type="transmembrane region" description="Helical" evidence="2">
    <location>
        <begin position="193"/>
        <end position="211"/>
    </location>
</feature>
<feature type="transmembrane region" description="Helical" evidence="2">
    <location>
        <begin position="131"/>
        <end position="152"/>
    </location>
</feature>
<feature type="transmembrane region" description="Helical" evidence="2">
    <location>
        <begin position="88"/>
        <end position="110"/>
    </location>
</feature>
<comment type="caution">
    <text evidence="3">The sequence shown here is derived from an EMBL/GenBank/DDBJ whole genome shotgun (WGS) entry which is preliminary data.</text>
</comment>
<name>A0A8S3Z425_9EUPU</name>
<keyword evidence="4" id="KW-1185">Reference proteome</keyword>
<organism evidence="3 4">
    <name type="scientific">Candidula unifasciata</name>
    <dbReference type="NCBI Taxonomy" id="100452"/>
    <lineage>
        <taxon>Eukaryota</taxon>
        <taxon>Metazoa</taxon>
        <taxon>Spiralia</taxon>
        <taxon>Lophotrochozoa</taxon>
        <taxon>Mollusca</taxon>
        <taxon>Gastropoda</taxon>
        <taxon>Heterobranchia</taxon>
        <taxon>Euthyneura</taxon>
        <taxon>Panpulmonata</taxon>
        <taxon>Eupulmonata</taxon>
        <taxon>Stylommatophora</taxon>
        <taxon>Helicina</taxon>
        <taxon>Helicoidea</taxon>
        <taxon>Geomitridae</taxon>
        <taxon>Candidula</taxon>
    </lineage>
</organism>
<keyword evidence="2" id="KW-0812">Transmembrane</keyword>
<gene>
    <name evidence="3" type="ORF">CUNI_LOCUS7479</name>
</gene>
<keyword evidence="2" id="KW-0472">Membrane</keyword>
<evidence type="ECO:0000313" key="4">
    <source>
        <dbReference type="Proteomes" id="UP000678393"/>
    </source>
</evidence>
<dbReference type="Proteomes" id="UP000678393">
    <property type="component" value="Unassembled WGS sequence"/>
</dbReference>
<evidence type="ECO:0000256" key="2">
    <source>
        <dbReference type="SAM" id="Phobius"/>
    </source>
</evidence>
<feature type="transmembrane region" description="Helical" evidence="2">
    <location>
        <begin position="164"/>
        <end position="181"/>
    </location>
</feature>
<sequence>MSRVLCHLIPSKFVRKELLKEFNANRFWLNHYEFVDFTVFEYGQRTQYLQWRVFSILITILLTAHVFFPGIQATSPATPYSKFIYMHFWLSTLLILHSLLELIILIWTYYRTPSPILVRMHHTPWHFKLIWLMYNVLYPNILSCNVMYYAVIKDMEVHLGESRLFVALLASFAGIHVSVTAIPSRMAHILQPLLFNVLHISFTYLYQLNGFTNHLGQNYVYTEIDWLNSRTSAACCAGMWLLVTCCCHILMVCCCWYRRLVYRGKRTKSARPIYGFSPEEYYPFTEKEEHFNHFELPAPDKETAAAGEVPEAMAEESPHLKAPRHYSPHMSYRLVPVPRSMVTDSSVDVRPDASDLLIPPSRVSVRKVGRLRKGFKKARSSISYKDSEDVGGCPKTRQESSGVARGTTRYPPRMRRRADSKKKQSLVRSTTRDRGRKRQKCSDWKSLHKAKANSVTCTNSVIDLSVEDAFEIIPEGSGKLQMQAHEGFEENTSPMDITSEVEAQGSPSSRFYSDEYIDYLSESMSSQWEHLSIVHECVEDVHRSFSSAE</sequence>
<keyword evidence="2" id="KW-1133">Transmembrane helix</keyword>
<feature type="transmembrane region" description="Helical" evidence="2">
    <location>
        <begin position="49"/>
        <end position="68"/>
    </location>
</feature>
<dbReference type="OrthoDB" id="6143841at2759"/>